<evidence type="ECO:0000259" key="5">
    <source>
        <dbReference type="PROSITE" id="PS51736"/>
    </source>
</evidence>
<dbReference type="GO" id="GO:0003677">
    <property type="term" value="F:DNA binding"/>
    <property type="evidence" value="ECO:0007669"/>
    <property type="project" value="UniProtKB-KW"/>
</dbReference>
<dbReference type="RefSeq" id="WP_369189066.1">
    <property type="nucleotide sequence ID" value="NZ_CP163431.1"/>
</dbReference>
<organism evidence="6">
    <name type="scientific">Streptomyces sp. R08</name>
    <dbReference type="NCBI Taxonomy" id="3238624"/>
    <lineage>
        <taxon>Bacteria</taxon>
        <taxon>Bacillati</taxon>
        <taxon>Actinomycetota</taxon>
        <taxon>Actinomycetes</taxon>
        <taxon>Kitasatosporales</taxon>
        <taxon>Streptomycetaceae</taxon>
        <taxon>Streptomyces</taxon>
    </lineage>
</organism>
<dbReference type="PROSITE" id="PS51736">
    <property type="entry name" value="RECOMBINASES_3"/>
    <property type="match status" value="1"/>
</dbReference>
<evidence type="ECO:0000256" key="1">
    <source>
        <dbReference type="ARBA" id="ARBA00023125"/>
    </source>
</evidence>
<dbReference type="InterPro" id="IPR038109">
    <property type="entry name" value="DNA_bind_recomb_sf"/>
</dbReference>
<dbReference type="Gene3D" id="3.90.1750.20">
    <property type="entry name" value="Putative Large Serine Recombinase, Chain B, Domain 2"/>
    <property type="match status" value="1"/>
</dbReference>
<dbReference type="PANTHER" id="PTHR30461">
    <property type="entry name" value="DNA-INVERTASE FROM LAMBDOID PROPHAGE"/>
    <property type="match status" value="1"/>
</dbReference>
<feature type="coiled-coil region" evidence="3">
    <location>
        <begin position="435"/>
        <end position="494"/>
    </location>
</feature>
<keyword evidence="1" id="KW-0238">DNA-binding</keyword>
<name>A0AB39MB82_9ACTN</name>
<evidence type="ECO:0000256" key="4">
    <source>
        <dbReference type="SAM" id="MobiDB-lite"/>
    </source>
</evidence>
<dbReference type="SMART" id="SM00857">
    <property type="entry name" value="Resolvase"/>
    <property type="match status" value="1"/>
</dbReference>
<dbReference type="PANTHER" id="PTHR30461:SF2">
    <property type="entry name" value="SERINE RECOMBINASE PINE-RELATED"/>
    <property type="match status" value="1"/>
</dbReference>
<dbReference type="Gene3D" id="3.40.50.1390">
    <property type="entry name" value="Resolvase, N-terminal catalytic domain"/>
    <property type="match status" value="1"/>
</dbReference>
<reference evidence="6" key="1">
    <citation type="submission" date="2024-07" db="EMBL/GenBank/DDBJ databases">
        <authorList>
            <person name="Yu S.T."/>
        </authorList>
    </citation>
    <scope>NUCLEOTIDE SEQUENCE</scope>
    <source>
        <strain evidence="6">R08</strain>
    </source>
</reference>
<dbReference type="InterPro" id="IPR036162">
    <property type="entry name" value="Resolvase-like_N_sf"/>
</dbReference>
<dbReference type="CDD" id="cd00338">
    <property type="entry name" value="Ser_Recombinase"/>
    <property type="match status" value="1"/>
</dbReference>
<dbReference type="InterPro" id="IPR011109">
    <property type="entry name" value="DNA_bind_recombinase_dom"/>
</dbReference>
<keyword evidence="2" id="KW-0233">DNA recombination</keyword>
<dbReference type="GO" id="GO:0000150">
    <property type="term" value="F:DNA strand exchange activity"/>
    <property type="evidence" value="ECO:0007669"/>
    <property type="project" value="InterPro"/>
</dbReference>
<evidence type="ECO:0000313" key="6">
    <source>
        <dbReference type="EMBL" id="XDQ03080.1"/>
    </source>
</evidence>
<dbReference type="InterPro" id="IPR050639">
    <property type="entry name" value="SSR_resolvase"/>
</dbReference>
<gene>
    <name evidence="6" type="ORF">AB5J58_24320</name>
</gene>
<evidence type="ECO:0000256" key="3">
    <source>
        <dbReference type="SAM" id="Coils"/>
    </source>
</evidence>
<evidence type="ECO:0000256" key="2">
    <source>
        <dbReference type="ARBA" id="ARBA00023172"/>
    </source>
</evidence>
<dbReference type="EMBL" id="CP163431">
    <property type="protein sequence ID" value="XDQ03080.1"/>
    <property type="molecule type" value="Genomic_DNA"/>
</dbReference>
<protein>
    <submittedName>
        <fullName evidence="6">Recombinase family protein</fullName>
    </submittedName>
</protein>
<dbReference type="SUPFAM" id="SSF53041">
    <property type="entry name" value="Resolvase-like"/>
    <property type="match status" value="1"/>
</dbReference>
<dbReference type="Pfam" id="PF00239">
    <property type="entry name" value="Resolvase"/>
    <property type="match status" value="1"/>
</dbReference>
<accession>A0AB39MB82</accession>
<dbReference type="AlphaFoldDB" id="A0AB39MB82"/>
<proteinExistence type="predicted"/>
<dbReference type="Pfam" id="PF07508">
    <property type="entry name" value="Recombinase"/>
    <property type="match status" value="1"/>
</dbReference>
<sequence length="584" mass="65395">MSPKTLNGHVAQEAADDRPRAVLYARQSKLNEDGSDASPLMQWEAGEALCAARGYRVVKRFRDVGKSGWDPSVQRDGFDEMMNWVREGKCDVVVIFTLSRLTRMGAQEAFAIEKVMRDNAVSLVSVREPYLDTSDPIGAGIFAIIAGLAKQESDTKSAFIVNTKELARKAGGHVSGNAPFWGENVKEFTPEGVKYVKITPTESGRATVLLMREMAEKQGLTPGQIAEKLTKDPEHPAPGWRTPQGVARVDARRKRGNFKQHAEPHWTPQAVLRTLRDPRIAGMAANRVTSDKWEIRRDENGDPMHVHDQIITPAEWYVLQTVISTEGKMRRPYHGGTYLLTGWPIMFSYCGATTSTTMNDGIPRYRSNRTGAAAKQMGVTRISVRVDETDAYVARKVWARLVNLDPTNEDDMTLMAAVAEKFARQQDTAGVAVECNELEAQLKHTEQSLLEIYADKKAGLYKGNVGRAAFTEAVQSMQRTEEICRDRLKELRAQQVKAVKVPLEDWRKGTPDEDPIGPGSLWAQWGMIKRREFLSFWLDHVEIGPRTKPGRVQDIADRVTLHWAKPEPEEAEEDQDQTAELISA</sequence>
<keyword evidence="3" id="KW-0175">Coiled coil</keyword>
<feature type="region of interest" description="Disordered" evidence="4">
    <location>
        <begin position="564"/>
        <end position="584"/>
    </location>
</feature>
<dbReference type="InterPro" id="IPR006119">
    <property type="entry name" value="Resolv_N"/>
</dbReference>
<feature type="domain" description="Resolvase/invertase-type recombinase catalytic" evidence="5">
    <location>
        <begin position="20"/>
        <end position="171"/>
    </location>
</feature>